<accession>A0ACD3A1Q8</accession>
<protein>
    <submittedName>
        <fullName evidence="1">Uncharacterized protein</fullName>
    </submittedName>
</protein>
<evidence type="ECO:0000313" key="2">
    <source>
        <dbReference type="Proteomes" id="UP000308600"/>
    </source>
</evidence>
<evidence type="ECO:0000313" key="1">
    <source>
        <dbReference type="EMBL" id="TFK59798.1"/>
    </source>
</evidence>
<sequence>MGQEPDMIQRKIKQRGDGYKIRTFCRKASLKQGFSLFTDLIYSLYEGEVVAPPLVCHSLVYHSRSLPEVRPPFFAFGHAFWVLVRSFPVPLLWWFLFVMLVALVLLWRAGRYPLEEDVSKSTPLVLAMLDFLMGSRRLPSSSGLRLLPQVLTRLFGSRHLPVVATHRRSFAFPSSLPRHCPLAPLESLPRMLDPAAYKSHPPHPFLAKGGFWIFSVSISGLGPAPIHPANRPSRRDHLRGL</sequence>
<dbReference type="Proteomes" id="UP000308600">
    <property type="component" value="Unassembled WGS sequence"/>
</dbReference>
<dbReference type="EMBL" id="ML208892">
    <property type="protein sequence ID" value="TFK59798.1"/>
    <property type="molecule type" value="Genomic_DNA"/>
</dbReference>
<keyword evidence="2" id="KW-1185">Reference proteome</keyword>
<name>A0ACD3A1Q8_9AGAR</name>
<proteinExistence type="predicted"/>
<reference evidence="1 2" key="1">
    <citation type="journal article" date="2019" name="Nat. Ecol. Evol.">
        <title>Megaphylogeny resolves global patterns of mushroom evolution.</title>
        <authorList>
            <person name="Varga T."/>
            <person name="Krizsan K."/>
            <person name="Foldi C."/>
            <person name="Dima B."/>
            <person name="Sanchez-Garcia M."/>
            <person name="Sanchez-Ramirez S."/>
            <person name="Szollosi G.J."/>
            <person name="Szarkandi J.G."/>
            <person name="Papp V."/>
            <person name="Albert L."/>
            <person name="Andreopoulos W."/>
            <person name="Angelini C."/>
            <person name="Antonin V."/>
            <person name="Barry K.W."/>
            <person name="Bougher N.L."/>
            <person name="Buchanan P."/>
            <person name="Buyck B."/>
            <person name="Bense V."/>
            <person name="Catcheside P."/>
            <person name="Chovatia M."/>
            <person name="Cooper J."/>
            <person name="Damon W."/>
            <person name="Desjardin D."/>
            <person name="Finy P."/>
            <person name="Geml J."/>
            <person name="Haridas S."/>
            <person name="Hughes K."/>
            <person name="Justo A."/>
            <person name="Karasinski D."/>
            <person name="Kautmanova I."/>
            <person name="Kiss B."/>
            <person name="Kocsube S."/>
            <person name="Kotiranta H."/>
            <person name="LaButti K.M."/>
            <person name="Lechner B.E."/>
            <person name="Liimatainen K."/>
            <person name="Lipzen A."/>
            <person name="Lukacs Z."/>
            <person name="Mihaltcheva S."/>
            <person name="Morgado L.N."/>
            <person name="Niskanen T."/>
            <person name="Noordeloos M.E."/>
            <person name="Ohm R.A."/>
            <person name="Ortiz-Santana B."/>
            <person name="Ovrebo C."/>
            <person name="Racz N."/>
            <person name="Riley R."/>
            <person name="Savchenko A."/>
            <person name="Shiryaev A."/>
            <person name="Soop K."/>
            <person name="Spirin V."/>
            <person name="Szebenyi C."/>
            <person name="Tomsovsky M."/>
            <person name="Tulloss R.E."/>
            <person name="Uehling J."/>
            <person name="Grigoriev I.V."/>
            <person name="Vagvolgyi C."/>
            <person name="Papp T."/>
            <person name="Martin F.M."/>
            <person name="Miettinen O."/>
            <person name="Hibbett D.S."/>
            <person name="Nagy L.G."/>
        </authorList>
    </citation>
    <scope>NUCLEOTIDE SEQUENCE [LARGE SCALE GENOMIC DNA]</scope>
    <source>
        <strain evidence="1 2">NL-1719</strain>
    </source>
</reference>
<gene>
    <name evidence="1" type="ORF">BDN72DRAFT_577775</name>
</gene>
<organism evidence="1 2">
    <name type="scientific">Pluteus cervinus</name>
    <dbReference type="NCBI Taxonomy" id="181527"/>
    <lineage>
        <taxon>Eukaryota</taxon>
        <taxon>Fungi</taxon>
        <taxon>Dikarya</taxon>
        <taxon>Basidiomycota</taxon>
        <taxon>Agaricomycotina</taxon>
        <taxon>Agaricomycetes</taxon>
        <taxon>Agaricomycetidae</taxon>
        <taxon>Agaricales</taxon>
        <taxon>Pluteineae</taxon>
        <taxon>Pluteaceae</taxon>
        <taxon>Pluteus</taxon>
    </lineage>
</organism>